<organism evidence="4 5">
    <name type="scientific">Rhodamnia argentea</name>
    <dbReference type="NCBI Taxonomy" id="178133"/>
    <lineage>
        <taxon>Eukaryota</taxon>
        <taxon>Viridiplantae</taxon>
        <taxon>Streptophyta</taxon>
        <taxon>Embryophyta</taxon>
        <taxon>Tracheophyta</taxon>
        <taxon>Spermatophyta</taxon>
        <taxon>Magnoliopsida</taxon>
        <taxon>eudicotyledons</taxon>
        <taxon>Gunneridae</taxon>
        <taxon>Pentapetalae</taxon>
        <taxon>rosids</taxon>
        <taxon>malvids</taxon>
        <taxon>Myrtales</taxon>
        <taxon>Myrtaceae</taxon>
        <taxon>Myrtoideae</taxon>
        <taxon>Myrteae</taxon>
        <taxon>Australasian group</taxon>
        <taxon>Rhodamnia</taxon>
    </lineage>
</organism>
<keyword evidence="2" id="KW-0805">Transcription regulation</keyword>
<evidence type="ECO:0000313" key="5">
    <source>
        <dbReference type="RefSeq" id="XP_048132548.1"/>
    </source>
</evidence>
<dbReference type="PANTHER" id="PTHR13068">
    <property type="entry name" value="CGI-12 PROTEIN-RELATED"/>
    <property type="match status" value="1"/>
</dbReference>
<proteinExistence type="inferred from homology"/>
<keyword evidence="2" id="KW-0804">Transcription</keyword>
<sequence>MTHDASSLNHSTCACPKWCRAMFTPRIIGKSPPLSKMIAQLGHRLLCPPCVCEKSRTNINPSSESLRVRCFGHSSFDCGPRTPAAELGESARAHLAHRFSRAARGRAQDALFDYLHCTRSFSFSDAEYISKNSPNFVQDLLSNVNAERDVSPAIERFLRYNPINEFEPFFESLGMRPSELQPLLPRNMMFLSDDHLMLENFQTLCNYGIPRNKIGKIFKEAGDIFQYDIGVLPSRLEEYEDLGLSRSTVIKLVICCPTMLVGGIDLQFVEVLDKLKGLGVDINCIGEYLSDKKRYSWCRILDTIEFLEKASNGENQMWELFKRNPAFLFNGSGRKVYVVFGLLLKVGINVDEAYVLFAENPFILSEKSLKNISKAVSFLVEIRVELDLIASIVSDHMKLLASSSLKGPKTVCKELKVVRDCLAIMIKEDPLKLFQLASKWRVGTLYQDPTKYIEKKTFLMRLGFVENSEDMAKALKRFRGRGDQLQERFDCLVHAGLDFNLASKIVKQAPTVLNQTKDVIEKKIDCLINQLGFPLETLVAFPAYLCYDMEKIQKRVSMYLWSRDRGAVKPMMSISSILACSDARFVRYFVDVHPEGSVMWESIKQSPHSA</sequence>
<reference evidence="5" key="1">
    <citation type="submission" date="2025-08" db="UniProtKB">
        <authorList>
            <consortium name="RefSeq"/>
        </authorList>
    </citation>
    <scope>IDENTIFICATION</scope>
    <source>
        <tissue evidence="5">Leaf</tissue>
    </source>
</reference>
<dbReference type="PANTHER" id="PTHR13068:SF103">
    <property type="entry name" value="MITOCHONDRIAL TRANSCRIPTION TERMINATION FACTOR FAMILY PROTEIN"/>
    <property type="match status" value="1"/>
</dbReference>
<dbReference type="RefSeq" id="XP_048132548.1">
    <property type="nucleotide sequence ID" value="XM_048276591.1"/>
</dbReference>
<accession>A0ABM3H7K0</accession>
<name>A0ABM3H7K0_9MYRT</name>
<evidence type="ECO:0000256" key="2">
    <source>
        <dbReference type="ARBA" id="ARBA00022472"/>
    </source>
</evidence>
<dbReference type="GeneID" id="115754069"/>
<keyword evidence="2" id="KW-0806">Transcription termination</keyword>
<dbReference type="Pfam" id="PF02536">
    <property type="entry name" value="mTERF"/>
    <property type="match status" value="3"/>
</dbReference>
<evidence type="ECO:0000256" key="1">
    <source>
        <dbReference type="ARBA" id="ARBA00007692"/>
    </source>
</evidence>
<dbReference type="Proteomes" id="UP000827889">
    <property type="component" value="Chromosome 3"/>
</dbReference>
<comment type="similarity">
    <text evidence="1">Belongs to the mTERF family.</text>
</comment>
<protein>
    <submittedName>
        <fullName evidence="5">Transcription termination factor MTEF18, mitochondrial-like</fullName>
    </submittedName>
</protein>
<gene>
    <name evidence="5" type="primary">LOC115754069</name>
</gene>
<dbReference type="InterPro" id="IPR038538">
    <property type="entry name" value="MTERF_sf"/>
</dbReference>
<dbReference type="InterPro" id="IPR003690">
    <property type="entry name" value="MTERF"/>
</dbReference>
<dbReference type="Gene3D" id="1.25.70.10">
    <property type="entry name" value="Transcription termination factor 3, mitochondrial"/>
    <property type="match status" value="2"/>
</dbReference>
<evidence type="ECO:0000256" key="3">
    <source>
        <dbReference type="ARBA" id="ARBA00022946"/>
    </source>
</evidence>
<evidence type="ECO:0000313" key="4">
    <source>
        <dbReference type="Proteomes" id="UP000827889"/>
    </source>
</evidence>
<dbReference type="SMART" id="SM00733">
    <property type="entry name" value="Mterf"/>
    <property type="match status" value="6"/>
</dbReference>
<keyword evidence="4" id="KW-1185">Reference proteome</keyword>
<keyword evidence="3" id="KW-0809">Transit peptide</keyword>